<feature type="region of interest" description="Disordered" evidence="1">
    <location>
        <begin position="1"/>
        <end position="29"/>
    </location>
</feature>
<gene>
    <name evidence="2" type="ORF">H9L16_01885</name>
</gene>
<proteinExistence type="predicted"/>
<evidence type="ECO:0000313" key="3">
    <source>
        <dbReference type="Proteomes" id="UP000515804"/>
    </source>
</evidence>
<dbReference type="EMBL" id="CP060719">
    <property type="protein sequence ID" value="QNN71487.1"/>
    <property type="molecule type" value="Genomic_DNA"/>
</dbReference>
<organism evidence="2 3">
    <name type="scientific">Thermomonas carbonis</name>
    <dbReference type="NCBI Taxonomy" id="1463158"/>
    <lineage>
        <taxon>Bacteria</taxon>
        <taxon>Pseudomonadati</taxon>
        <taxon>Pseudomonadota</taxon>
        <taxon>Gammaproteobacteria</taxon>
        <taxon>Lysobacterales</taxon>
        <taxon>Lysobacteraceae</taxon>
        <taxon>Thermomonas</taxon>
    </lineage>
</organism>
<dbReference type="Gene3D" id="3.40.1570.10">
    <property type="entry name" value="HemS/ChuS/ChuX like domains"/>
    <property type="match status" value="1"/>
</dbReference>
<dbReference type="InterPro" id="IPR053733">
    <property type="entry name" value="Heme_Transport_Util_sf"/>
</dbReference>
<dbReference type="AlphaFoldDB" id="A0A7G9SUG2"/>
<protein>
    <submittedName>
        <fullName evidence="2">Hemin transport protein</fullName>
    </submittedName>
</protein>
<evidence type="ECO:0000256" key="1">
    <source>
        <dbReference type="SAM" id="MobiDB-lite"/>
    </source>
</evidence>
<dbReference type="KEGG" id="tcn:H9L16_01885"/>
<accession>A0A7G9SUG2</accession>
<reference evidence="2 3" key="1">
    <citation type="submission" date="2020-08" db="EMBL/GenBank/DDBJ databases">
        <title>Genome sequence of Thermomonas carbonis KCTC 42013T.</title>
        <authorList>
            <person name="Hyun D.-W."/>
            <person name="Bae J.-W."/>
        </authorList>
    </citation>
    <scope>NUCLEOTIDE SEQUENCE [LARGE SCALE GENOMIC DNA]</scope>
    <source>
        <strain evidence="2 3">KCTC 42013</strain>
    </source>
</reference>
<name>A0A7G9SUG2_9GAMM</name>
<sequence>MQRSPDPPRQRGLPAAPHPQRQADPDQVRSLPHPHELAALGAVLCLYRAHAGSELDGWSQALRVSSARELDSDGLCESLQFFDRDGDCCWRLYLLPDTDFLAWERLLAGLPAQARPEPGLGIRERLWRRVARHLGGPVWRANVLRFHAPPAGPGFAEQSLLAASLPRLSACGADVARRIVQREGVACGGLIDECCCRQAANRTTLAQGQDDAARAVGSNTRTWA</sequence>
<dbReference type="Proteomes" id="UP000515804">
    <property type="component" value="Chromosome"/>
</dbReference>
<evidence type="ECO:0000313" key="2">
    <source>
        <dbReference type="EMBL" id="QNN71487.1"/>
    </source>
</evidence>
<keyword evidence="3" id="KW-1185">Reference proteome</keyword>
<dbReference type="SUPFAM" id="SSF144064">
    <property type="entry name" value="Heme iron utilization protein-like"/>
    <property type="match status" value="1"/>
</dbReference>